<dbReference type="InterPro" id="IPR036291">
    <property type="entry name" value="NAD(P)-bd_dom_sf"/>
</dbReference>
<dbReference type="SUPFAM" id="SSF51735">
    <property type="entry name" value="NAD(P)-binding Rossmann-fold domains"/>
    <property type="match status" value="1"/>
</dbReference>
<keyword evidence="3" id="KW-1185">Reference proteome</keyword>
<dbReference type="Proteomes" id="UP001521150">
    <property type="component" value="Unassembled WGS sequence"/>
</dbReference>
<accession>A0ABS8Z3N1</accession>
<evidence type="ECO:0000256" key="1">
    <source>
        <dbReference type="ARBA" id="ARBA00006484"/>
    </source>
</evidence>
<dbReference type="PANTHER" id="PTHR43135">
    <property type="entry name" value="ALPHA-D-RIBOSE 1-METHYLPHOSPHONATE 5-TRIPHOSPHATE DIPHOSPHATASE"/>
    <property type="match status" value="1"/>
</dbReference>
<evidence type="ECO:0000313" key="3">
    <source>
        <dbReference type="Proteomes" id="UP001521150"/>
    </source>
</evidence>
<dbReference type="InterPro" id="IPR032466">
    <property type="entry name" value="Metal_Hydrolase"/>
</dbReference>
<dbReference type="InterPro" id="IPR051781">
    <property type="entry name" value="Metallo-dep_Hydrolase"/>
</dbReference>
<organism evidence="2 3">
    <name type="scientific">Kibdelosporangium philippinense</name>
    <dbReference type="NCBI Taxonomy" id="211113"/>
    <lineage>
        <taxon>Bacteria</taxon>
        <taxon>Bacillati</taxon>
        <taxon>Actinomycetota</taxon>
        <taxon>Actinomycetes</taxon>
        <taxon>Pseudonocardiales</taxon>
        <taxon>Pseudonocardiaceae</taxon>
        <taxon>Kibdelosporangium</taxon>
    </lineage>
</organism>
<dbReference type="EMBL" id="JAJVCN010000001">
    <property type="protein sequence ID" value="MCE7002528.1"/>
    <property type="molecule type" value="Genomic_DNA"/>
</dbReference>
<reference evidence="2 3" key="1">
    <citation type="submission" date="2021-12" db="EMBL/GenBank/DDBJ databases">
        <title>Genome sequence of Kibdelosporangium philippinense ATCC 49844.</title>
        <authorList>
            <person name="Fedorov E.A."/>
            <person name="Omeragic M."/>
            <person name="Shalygina K.F."/>
            <person name="Maclea K.S."/>
        </authorList>
    </citation>
    <scope>NUCLEOTIDE SEQUENCE [LARGE SCALE GENOMIC DNA]</scope>
    <source>
        <strain evidence="2 3">ATCC 49844</strain>
    </source>
</reference>
<dbReference type="Gene3D" id="3.20.20.140">
    <property type="entry name" value="Metal-dependent hydrolases"/>
    <property type="match status" value="1"/>
</dbReference>
<dbReference type="PROSITE" id="PS00061">
    <property type="entry name" value="ADH_SHORT"/>
    <property type="match status" value="1"/>
</dbReference>
<proteinExistence type="inferred from homology"/>
<comment type="caution">
    <text evidence="2">The sequence shown here is derived from an EMBL/GenBank/DDBJ whole genome shotgun (WGS) entry which is preliminary data.</text>
</comment>
<dbReference type="RefSeq" id="WP_233723723.1">
    <property type="nucleotide sequence ID" value="NZ_JAJVCN010000001.1"/>
</dbReference>
<dbReference type="Gene3D" id="3.40.50.720">
    <property type="entry name" value="NAD(P)-binding Rossmann-like Domain"/>
    <property type="match status" value="1"/>
</dbReference>
<dbReference type="PRINTS" id="PR00081">
    <property type="entry name" value="GDHRDH"/>
</dbReference>
<dbReference type="Pfam" id="PF00106">
    <property type="entry name" value="adh_short"/>
    <property type="match status" value="1"/>
</dbReference>
<protein>
    <submittedName>
        <fullName evidence="2">SDR family NAD(P)-dependent oxidoreductase</fullName>
    </submittedName>
</protein>
<evidence type="ECO:0000313" key="2">
    <source>
        <dbReference type="EMBL" id="MCE7002528.1"/>
    </source>
</evidence>
<name>A0ABS8Z3N1_9PSEU</name>
<gene>
    <name evidence="2" type="ORF">LWC34_06740</name>
</gene>
<sequence length="273" mass="28594">MPDKAGLADDEPLVRVRLPYGGQAWLARRYDDVGRNCDLIKIMVSDLFSPYRSQYGFRELSTVVAEAHDWGLPVVAYTHNRQAVLDAAAAGVDSMTHVTYGGITEDPPLVKQLVAKGVPLAFGSASGIRPPGTLPHLPSQAVDVLGITPIDALVGVTSAAADAMVNVHSLTAWLSGIPGSGTYGAAKAALISFTNSLRSELGPQGVQVLGVQLGWTDTDLVKQVDDAKNDPAVVAADIVAALHKGEAELIADDASRHFKGALSGPVEALDLSR</sequence>
<dbReference type="SUPFAM" id="SSF51556">
    <property type="entry name" value="Metallo-dependent hydrolases"/>
    <property type="match status" value="1"/>
</dbReference>
<dbReference type="PANTHER" id="PTHR43135:SF3">
    <property type="entry name" value="ALPHA-D-RIBOSE 1-METHYLPHOSPHONATE 5-TRIPHOSPHATE DIPHOSPHATASE"/>
    <property type="match status" value="1"/>
</dbReference>
<comment type="similarity">
    <text evidence="1">Belongs to the short-chain dehydrogenases/reductases (SDR) family.</text>
</comment>
<dbReference type="InterPro" id="IPR002347">
    <property type="entry name" value="SDR_fam"/>
</dbReference>
<dbReference type="InterPro" id="IPR020904">
    <property type="entry name" value="Sc_DH/Rdtase_CS"/>
</dbReference>